<feature type="transmembrane region" description="Helical" evidence="1">
    <location>
        <begin position="83"/>
        <end position="101"/>
    </location>
</feature>
<accession>A0A7S4IM19</accession>
<feature type="transmembrane region" description="Helical" evidence="1">
    <location>
        <begin position="241"/>
        <end position="262"/>
    </location>
</feature>
<keyword evidence="1" id="KW-0472">Membrane</keyword>
<feature type="transmembrane region" description="Helical" evidence="1">
    <location>
        <begin position="177"/>
        <end position="196"/>
    </location>
</feature>
<reference evidence="2" key="1">
    <citation type="submission" date="2021-01" db="EMBL/GenBank/DDBJ databases">
        <authorList>
            <person name="Corre E."/>
            <person name="Pelletier E."/>
            <person name="Niang G."/>
            <person name="Scheremetjew M."/>
            <person name="Finn R."/>
            <person name="Kale V."/>
            <person name="Holt S."/>
            <person name="Cochrane G."/>
            <person name="Meng A."/>
            <person name="Brown T."/>
            <person name="Cohen L."/>
        </authorList>
    </citation>
    <scope>NUCLEOTIDE SEQUENCE</scope>
    <source>
        <strain evidence="2">Isolate 1302-5</strain>
    </source>
</reference>
<sequence length="287" mass="31532">MGLNFNNYLNICSYALNYVFVNEGVLHAIGVPDVPGVSARYQTLVTPYGPFFSIWAIIFLLQAIFAVVQLLPAFSSLPQVQDGVRYWYGFICIVQILWTFIFGFELIWLSCIDMLLILFGLWSLLISQEKTNSDGTWKEFWLLRFPFQIHAGWITAASVINVNIILVAGGASASAQVGAAVLSVLVLLAVAIFILFSQPKLKLVVPLVLAWAMCGIGVELGNPSPSVQSRFHASTLNGLKIGARCTCITIVSLALVKLVAFLRKRERNDSIGEEVAHLNSEGVVSYT</sequence>
<gene>
    <name evidence="2" type="ORF">OAUR00152_LOCUS12911</name>
</gene>
<dbReference type="PANTHER" id="PTHR33802">
    <property type="entry name" value="SI:CH211-161H7.5-RELATED"/>
    <property type="match status" value="1"/>
</dbReference>
<dbReference type="PANTHER" id="PTHR33802:SF2">
    <property type="entry name" value="EF-HAND DOMAIN-CONTAINING PROTEIN"/>
    <property type="match status" value="1"/>
</dbReference>
<organism evidence="2">
    <name type="scientific">Odontella aurita</name>
    <dbReference type="NCBI Taxonomy" id="265563"/>
    <lineage>
        <taxon>Eukaryota</taxon>
        <taxon>Sar</taxon>
        <taxon>Stramenopiles</taxon>
        <taxon>Ochrophyta</taxon>
        <taxon>Bacillariophyta</taxon>
        <taxon>Mediophyceae</taxon>
        <taxon>Biddulphiophycidae</taxon>
        <taxon>Eupodiscales</taxon>
        <taxon>Odontellaceae</taxon>
        <taxon>Odontella</taxon>
    </lineage>
</organism>
<feature type="transmembrane region" description="Helical" evidence="1">
    <location>
        <begin position="52"/>
        <end position="71"/>
    </location>
</feature>
<feature type="transmembrane region" description="Helical" evidence="1">
    <location>
        <begin position="107"/>
        <end position="126"/>
    </location>
</feature>
<name>A0A7S4IM19_9STRA</name>
<keyword evidence="1" id="KW-1133">Transmembrane helix</keyword>
<proteinExistence type="predicted"/>
<evidence type="ECO:0000313" key="2">
    <source>
        <dbReference type="EMBL" id="CAE2233543.1"/>
    </source>
</evidence>
<feature type="transmembrane region" description="Helical" evidence="1">
    <location>
        <begin position="147"/>
        <end position="171"/>
    </location>
</feature>
<evidence type="ECO:0000256" key="1">
    <source>
        <dbReference type="SAM" id="Phobius"/>
    </source>
</evidence>
<keyword evidence="1" id="KW-0812">Transmembrane</keyword>
<protein>
    <submittedName>
        <fullName evidence="2">Uncharacterized protein</fullName>
    </submittedName>
</protein>
<dbReference type="AlphaFoldDB" id="A0A7S4IM19"/>
<feature type="transmembrane region" description="Helical" evidence="1">
    <location>
        <begin position="203"/>
        <end position="221"/>
    </location>
</feature>
<dbReference type="EMBL" id="HBKQ01019015">
    <property type="protein sequence ID" value="CAE2233543.1"/>
    <property type="molecule type" value="Transcribed_RNA"/>
</dbReference>